<evidence type="ECO:0000256" key="5">
    <source>
        <dbReference type="ARBA" id="ARBA00023136"/>
    </source>
</evidence>
<feature type="region of interest" description="Disordered" evidence="6">
    <location>
        <begin position="1"/>
        <end position="31"/>
    </location>
</feature>
<feature type="compositionally biased region" description="Basic and acidic residues" evidence="6">
    <location>
        <begin position="1"/>
        <end position="12"/>
    </location>
</feature>
<keyword evidence="4 7" id="KW-1133">Transmembrane helix</keyword>
<dbReference type="PANTHER" id="PTHR45649:SF9">
    <property type="entry name" value="AMINO-ACID PERMEASE 2"/>
    <property type="match status" value="1"/>
</dbReference>
<feature type="transmembrane region" description="Helical" evidence="7">
    <location>
        <begin position="475"/>
        <end position="496"/>
    </location>
</feature>
<accession>A0A316YRA1</accession>
<dbReference type="Proteomes" id="UP000245768">
    <property type="component" value="Unassembled WGS sequence"/>
</dbReference>
<keyword evidence="2" id="KW-0813">Transport</keyword>
<name>A0A316YRA1_9BASI</name>
<dbReference type="PROSITE" id="PS00218">
    <property type="entry name" value="AMINO_ACID_PERMEASE_1"/>
    <property type="match status" value="1"/>
</dbReference>
<evidence type="ECO:0000313" key="8">
    <source>
        <dbReference type="EMBL" id="PWN91907.1"/>
    </source>
</evidence>
<comment type="subcellular location">
    <subcellularLocation>
        <location evidence="1">Membrane</location>
        <topology evidence="1">Multi-pass membrane protein</topology>
    </subcellularLocation>
</comment>
<organism evidence="8 9">
    <name type="scientific">Acaromyces ingoldii</name>
    <dbReference type="NCBI Taxonomy" id="215250"/>
    <lineage>
        <taxon>Eukaryota</taxon>
        <taxon>Fungi</taxon>
        <taxon>Dikarya</taxon>
        <taxon>Basidiomycota</taxon>
        <taxon>Ustilaginomycotina</taxon>
        <taxon>Exobasidiomycetes</taxon>
        <taxon>Exobasidiales</taxon>
        <taxon>Cryptobasidiaceae</taxon>
        <taxon>Acaromyces</taxon>
    </lineage>
</organism>
<feature type="compositionally biased region" description="Basic and acidic residues" evidence="6">
    <location>
        <begin position="557"/>
        <end position="575"/>
    </location>
</feature>
<sequence>MFGSSDKKKKTDSFTSSVDQRPIDEEARVTQRRVSAADLGIDNDDDAELARRTGYKGEFAREFKSFSTFSYACSIMGLISSVATTFNTPFTLGGPATTVWSWFLGSVMNLSLGAAIAELVSAYPSAGGLYSASGLVVPKKYRAVTAWFTGWLNFTGQIAGIAGTAYGLAQMMLAWATVVTNGSYLPTTAQTYAVYAAICIVHGAINCFPTSYLAKFTSTYVIVNFTMTIVASILVLARTPSGEMHSGHYVFGEIINGSGWTNNALAFFLGLQSVQFVMTDYDATAHISEEVSKAAIAAPVAIFTAVFSTGIMGFFLNIAFVFASGTVALGTVDDWIGGLAFAQILYDRGGRIAFLVTWPFICSVAWFVVTTALQANARSFYAFSRDNGLPDRGFFAKLNKKTGTTVNAVWLVVFFCLLLGCLSFINYTAVLAIFSLAALGMDLSYMVPIVCRQFFANHPEVQFEPGPFYMGNSWWARLINIIAIFWTLFECTILSIPTVSSVDKNSMNYAAVVLGAVILITGIWYFAYAHRHYKGPRSTLSPDMLRKLGVVVNDGEEQPRLHADATEGDSEKPKA</sequence>
<dbReference type="Pfam" id="PF13520">
    <property type="entry name" value="AA_permease_2"/>
    <property type="match status" value="1"/>
</dbReference>
<feature type="transmembrane region" description="Helical" evidence="7">
    <location>
        <begin position="220"/>
        <end position="237"/>
    </location>
</feature>
<dbReference type="GO" id="GO:0006865">
    <property type="term" value="P:amino acid transport"/>
    <property type="evidence" value="ECO:0007669"/>
    <property type="project" value="InterPro"/>
</dbReference>
<evidence type="ECO:0000313" key="9">
    <source>
        <dbReference type="Proteomes" id="UP000245768"/>
    </source>
</evidence>
<evidence type="ECO:0000256" key="6">
    <source>
        <dbReference type="SAM" id="MobiDB-lite"/>
    </source>
</evidence>
<feature type="transmembrane region" description="Helical" evidence="7">
    <location>
        <begin position="189"/>
        <end position="208"/>
    </location>
</feature>
<dbReference type="PIRSF" id="PIRSF006060">
    <property type="entry name" value="AA_transporter"/>
    <property type="match status" value="1"/>
</dbReference>
<feature type="transmembrane region" description="Helical" evidence="7">
    <location>
        <begin position="296"/>
        <end position="320"/>
    </location>
</feature>
<dbReference type="FunCoup" id="A0A316YRA1">
    <property type="interactions" value="16"/>
</dbReference>
<dbReference type="PANTHER" id="PTHR45649">
    <property type="entry name" value="AMINO-ACID PERMEASE BAT1"/>
    <property type="match status" value="1"/>
</dbReference>
<dbReference type="InterPro" id="IPR002293">
    <property type="entry name" value="AA/rel_permease1"/>
</dbReference>
<dbReference type="Gene3D" id="1.20.1740.10">
    <property type="entry name" value="Amino acid/polyamine transporter I"/>
    <property type="match status" value="1"/>
</dbReference>
<feature type="region of interest" description="Disordered" evidence="6">
    <location>
        <begin position="555"/>
        <end position="575"/>
    </location>
</feature>
<proteinExistence type="predicted"/>
<feature type="transmembrane region" description="Helical" evidence="7">
    <location>
        <begin position="352"/>
        <end position="375"/>
    </location>
</feature>
<dbReference type="OrthoDB" id="10054429at2759"/>
<dbReference type="InParanoid" id="A0A316YRA1"/>
<keyword evidence="3 7" id="KW-0812">Transmembrane</keyword>
<dbReference type="GO" id="GO:0016020">
    <property type="term" value="C:membrane"/>
    <property type="evidence" value="ECO:0007669"/>
    <property type="project" value="UniProtKB-SubCell"/>
</dbReference>
<feature type="transmembrane region" description="Helical" evidence="7">
    <location>
        <begin position="508"/>
        <end position="528"/>
    </location>
</feature>
<feature type="transmembrane region" description="Helical" evidence="7">
    <location>
        <begin position="144"/>
        <end position="169"/>
    </location>
</feature>
<evidence type="ECO:0000256" key="3">
    <source>
        <dbReference type="ARBA" id="ARBA00022692"/>
    </source>
</evidence>
<dbReference type="GO" id="GO:0022857">
    <property type="term" value="F:transmembrane transporter activity"/>
    <property type="evidence" value="ECO:0007669"/>
    <property type="project" value="InterPro"/>
</dbReference>
<protein>
    <submittedName>
        <fullName evidence="8">Amino acid transporter</fullName>
    </submittedName>
</protein>
<evidence type="ECO:0000256" key="2">
    <source>
        <dbReference type="ARBA" id="ARBA00022448"/>
    </source>
</evidence>
<evidence type="ECO:0000256" key="4">
    <source>
        <dbReference type="ARBA" id="ARBA00022989"/>
    </source>
</evidence>
<dbReference type="RefSeq" id="XP_025379105.1">
    <property type="nucleotide sequence ID" value="XM_025519183.1"/>
</dbReference>
<feature type="transmembrane region" description="Helical" evidence="7">
    <location>
        <begin position="406"/>
        <end position="425"/>
    </location>
</feature>
<evidence type="ECO:0000256" key="7">
    <source>
        <dbReference type="SAM" id="Phobius"/>
    </source>
</evidence>
<keyword evidence="5 7" id="KW-0472">Membrane</keyword>
<dbReference type="AlphaFoldDB" id="A0A316YRA1"/>
<gene>
    <name evidence="8" type="ORF">FA10DRAFT_239436</name>
</gene>
<reference evidence="8" key="1">
    <citation type="journal article" date="2018" name="Mol. Biol. Evol.">
        <title>Broad Genomic Sampling Reveals a Smut Pathogenic Ancestry of the Fungal Clade Ustilaginomycotina.</title>
        <authorList>
            <person name="Kijpornyongpan T."/>
            <person name="Mondo S.J."/>
            <person name="Barry K."/>
            <person name="Sandor L."/>
            <person name="Lee J."/>
            <person name="Lipzen A."/>
            <person name="Pangilinan J."/>
            <person name="LaButti K."/>
            <person name="Hainaut M."/>
            <person name="Henrissat B."/>
            <person name="Grigoriev I.V."/>
            <person name="Spatafora J.W."/>
            <person name="Aime M.C."/>
        </authorList>
    </citation>
    <scope>NUCLEOTIDE SEQUENCE [LARGE SCALE GENOMIC DNA]</scope>
    <source>
        <strain evidence="8">MCA 4198</strain>
    </source>
</reference>
<keyword evidence="9" id="KW-1185">Reference proteome</keyword>
<dbReference type="GeneID" id="37041099"/>
<evidence type="ECO:0000256" key="1">
    <source>
        <dbReference type="ARBA" id="ARBA00004141"/>
    </source>
</evidence>
<dbReference type="EMBL" id="KZ819635">
    <property type="protein sequence ID" value="PWN91907.1"/>
    <property type="molecule type" value="Genomic_DNA"/>
</dbReference>
<dbReference type="InterPro" id="IPR004840">
    <property type="entry name" value="Amino_acid_permease_CS"/>
</dbReference>
<dbReference type="STRING" id="215250.A0A316YRA1"/>